<name>A0ABM0K5V8_APLCA</name>
<dbReference type="Proteomes" id="UP000694888">
    <property type="component" value="Unplaced"/>
</dbReference>
<keyword evidence="1" id="KW-1185">Reference proteome</keyword>
<accession>A0ABM0K5V8</accession>
<protein>
    <submittedName>
        <fullName evidence="2">Uncharacterized protein LOC101861160</fullName>
    </submittedName>
</protein>
<evidence type="ECO:0000313" key="1">
    <source>
        <dbReference type="Proteomes" id="UP000694888"/>
    </source>
</evidence>
<organism evidence="1 2">
    <name type="scientific">Aplysia californica</name>
    <name type="common">California sea hare</name>
    <dbReference type="NCBI Taxonomy" id="6500"/>
    <lineage>
        <taxon>Eukaryota</taxon>
        <taxon>Metazoa</taxon>
        <taxon>Spiralia</taxon>
        <taxon>Lophotrochozoa</taxon>
        <taxon>Mollusca</taxon>
        <taxon>Gastropoda</taxon>
        <taxon>Heterobranchia</taxon>
        <taxon>Euthyneura</taxon>
        <taxon>Tectipleura</taxon>
        <taxon>Aplysiida</taxon>
        <taxon>Aplysioidea</taxon>
        <taxon>Aplysiidae</taxon>
        <taxon>Aplysia</taxon>
    </lineage>
</organism>
<proteinExistence type="predicted"/>
<sequence length="135" mass="15397">MAGTSATRLPSVNDECDWEFDLRLIFRNQARQCSIYKGAHGHLKVEELIVICRNLIGENYLGDLEEADTALFLFYPDGSVKKMERHKLLRDCLQSIGGADYISMEHRDVINERQVDTVPVASGLNVSVKRQNNWE</sequence>
<reference evidence="2" key="1">
    <citation type="submission" date="2025-08" db="UniProtKB">
        <authorList>
            <consortium name="RefSeq"/>
        </authorList>
    </citation>
    <scope>IDENTIFICATION</scope>
</reference>
<gene>
    <name evidence="2" type="primary">LOC101861160</name>
</gene>
<dbReference type="GeneID" id="101861160"/>
<dbReference type="RefSeq" id="XP_005109447.2">
    <property type="nucleotide sequence ID" value="XM_005109390.3"/>
</dbReference>
<evidence type="ECO:0000313" key="2">
    <source>
        <dbReference type="RefSeq" id="XP_005109447.2"/>
    </source>
</evidence>